<proteinExistence type="predicted"/>
<gene>
    <name evidence="1" type="ORF">ACFQVC_12825</name>
</gene>
<dbReference type="RefSeq" id="WP_381830190.1">
    <property type="nucleotide sequence ID" value="NZ_JBHTCF010000004.1"/>
</dbReference>
<organism evidence="1 2">
    <name type="scientific">Streptomyces monticola</name>
    <dbReference type="NCBI Taxonomy" id="2666263"/>
    <lineage>
        <taxon>Bacteria</taxon>
        <taxon>Bacillati</taxon>
        <taxon>Actinomycetota</taxon>
        <taxon>Actinomycetes</taxon>
        <taxon>Kitasatosporales</taxon>
        <taxon>Streptomycetaceae</taxon>
        <taxon>Streptomyces</taxon>
    </lineage>
</organism>
<protein>
    <recommendedName>
        <fullName evidence="3">Sigma-70 family RNA polymerase sigma factor</fullName>
    </recommendedName>
</protein>
<evidence type="ECO:0000313" key="1">
    <source>
        <dbReference type="EMBL" id="MFC7305101.1"/>
    </source>
</evidence>
<accession>A0ABW2JI55</accession>
<keyword evidence="2" id="KW-1185">Reference proteome</keyword>
<reference evidence="2" key="1">
    <citation type="journal article" date="2019" name="Int. J. Syst. Evol. Microbiol.">
        <title>The Global Catalogue of Microorganisms (GCM) 10K type strain sequencing project: providing services to taxonomists for standard genome sequencing and annotation.</title>
        <authorList>
            <consortium name="The Broad Institute Genomics Platform"/>
            <consortium name="The Broad Institute Genome Sequencing Center for Infectious Disease"/>
            <person name="Wu L."/>
            <person name="Ma J."/>
        </authorList>
    </citation>
    <scope>NUCLEOTIDE SEQUENCE [LARGE SCALE GENOMIC DNA]</scope>
    <source>
        <strain evidence="2">SYNS20</strain>
    </source>
</reference>
<sequence length="258" mass="27972">MRATSACPARSARSARTVSFVSPLEEVESAFLALAADPWPLTLPARLFTDALAGGVLPVNRVRARLVHPSCTEDARTRVWAEVLARRAARREPWSTVAVGFTVPALRRLLARLPRFAEIEICELEQEVLTAVSAELNLLAVNEPQAGLRLVRAGDRAAHRRLYAAQRTRRTAPLPLDENSVPQPLPASGAAAMCAVLQRAVHEKVLTEAEAELIARTRVERQVMAKAAAAVGMSARSAFRHRAAAEERLAAALAAQDF</sequence>
<evidence type="ECO:0000313" key="2">
    <source>
        <dbReference type="Proteomes" id="UP001596523"/>
    </source>
</evidence>
<comment type="caution">
    <text evidence="1">The sequence shown here is derived from an EMBL/GenBank/DDBJ whole genome shotgun (WGS) entry which is preliminary data.</text>
</comment>
<dbReference type="EMBL" id="JBHTCF010000004">
    <property type="protein sequence ID" value="MFC7305101.1"/>
    <property type="molecule type" value="Genomic_DNA"/>
</dbReference>
<dbReference type="Proteomes" id="UP001596523">
    <property type="component" value="Unassembled WGS sequence"/>
</dbReference>
<evidence type="ECO:0008006" key="3">
    <source>
        <dbReference type="Google" id="ProtNLM"/>
    </source>
</evidence>
<name>A0ABW2JI55_9ACTN</name>